<dbReference type="PANTHER" id="PTHR43479">
    <property type="entry name" value="ACREF/ENVCD OPERON REPRESSOR-RELATED"/>
    <property type="match status" value="1"/>
</dbReference>
<gene>
    <name evidence="7" type="ORF">ENJ61_08285</name>
</gene>
<feature type="domain" description="HTH tetR-type" evidence="6">
    <location>
        <begin position="51"/>
        <end position="111"/>
    </location>
</feature>
<dbReference type="SUPFAM" id="SSF48498">
    <property type="entry name" value="Tetracyclin repressor-like, C-terminal domain"/>
    <property type="match status" value="1"/>
</dbReference>
<evidence type="ECO:0000259" key="6">
    <source>
        <dbReference type="PROSITE" id="PS50977"/>
    </source>
</evidence>
<feature type="compositionally biased region" description="Basic and acidic residues" evidence="5">
    <location>
        <begin position="42"/>
        <end position="52"/>
    </location>
</feature>
<keyword evidence="3" id="KW-0804">Transcription</keyword>
<evidence type="ECO:0000313" key="7">
    <source>
        <dbReference type="EMBL" id="HHJ64887.1"/>
    </source>
</evidence>
<organism evidence="7">
    <name type="scientific">Aquifex aeolicus</name>
    <dbReference type="NCBI Taxonomy" id="63363"/>
    <lineage>
        <taxon>Bacteria</taxon>
        <taxon>Pseudomonadati</taxon>
        <taxon>Aquificota</taxon>
        <taxon>Aquificia</taxon>
        <taxon>Aquificales</taxon>
        <taxon>Aquificaceae</taxon>
        <taxon>Aquifex</taxon>
    </lineage>
</organism>
<dbReference type="Pfam" id="PF00440">
    <property type="entry name" value="TetR_N"/>
    <property type="match status" value="1"/>
</dbReference>
<dbReference type="InterPro" id="IPR050624">
    <property type="entry name" value="HTH-type_Tx_Regulator"/>
</dbReference>
<dbReference type="InterPro" id="IPR036271">
    <property type="entry name" value="Tet_transcr_reg_TetR-rel_C_sf"/>
</dbReference>
<dbReference type="InterPro" id="IPR009057">
    <property type="entry name" value="Homeodomain-like_sf"/>
</dbReference>
<evidence type="ECO:0000256" key="3">
    <source>
        <dbReference type="ARBA" id="ARBA00023163"/>
    </source>
</evidence>
<dbReference type="PROSITE" id="PS01081">
    <property type="entry name" value="HTH_TETR_1"/>
    <property type="match status" value="1"/>
</dbReference>
<dbReference type="EMBL" id="DRNB01000306">
    <property type="protein sequence ID" value="HHJ64887.1"/>
    <property type="molecule type" value="Genomic_DNA"/>
</dbReference>
<dbReference type="PRINTS" id="PR00455">
    <property type="entry name" value="HTHTETR"/>
</dbReference>
<reference evidence="7" key="1">
    <citation type="journal article" date="2020" name="mSystems">
        <title>Genome- and Community-Level Interaction Insights into Carbon Utilization and Element Cycling Functions of Hydrothermarchaeota in Hydrothermal Sediment.</title>
        <authorList>
            <person name="Zhou Z."/>
            <person name="Liu Y."/>
            <person name="Xu W."/>
            <person name="Pan J."/>
            <person name="Luo Z.H."/>
            <person name="Li M."/>
        </authorList>
    </citation>
    <scope>NUCLEOTIDE SEQUENCE [LARGE SCALE GENOMIC DNA]</scope>
    <source>
        <strain evidence="7">HyVt-501</strain>
    </source>
</reference>
<keyword evidence="1" id="KW-0805">Transcription regulation</keyword>
<dbReference type="InterPro" id="IPR023772">
    <property type="entry name" value="DNA-bd_HTH_TetR-type_CS"/>
</dbReference>
<evidence type="ECO:0000256" key="4">
    <source>
        <dbReference type="PROSITE-ProRule" id="PRU00335"/>
    </source>
</evidence>
<name>A0A7C5L7W0_AQUAO</name>
<dbReference type="SUPFAM" id="SSF46689">
    <property type="entry name" value="Homeodomain-like"/>
    <property type="match status" value="1"/>
</dbReference>
<dbReference type="AlphaFoldDB" id="A0A7C5L7W0"/>
<evidence type="ECO:0000256" key="1">
    <source>
        <dbReference type="ARBA" id="ARBA00023015"/>
    </source>
</evidence>
<dbReference type="PANTHER" id="PTHR43479:SF11">
    <property type="entry name" value="ACREF_ENVCD OPERON REPRESSOR-RELATED"/>
    <property type="match status" value="1"/>
</dbReference>
<dbReference type="Gene3D" id="1.10.357.10">
    <property type="entry name" value="Tetracycline Repressor, domain 2"/>
    <property type="match status" value="1"/>
</dbReference>
<accession>A0A7C5L7W0</accession>
<protein>
    <submittedName>
        <fullName evidence="7">TetR/AcrR family transcriptional regulator</fullName>
    </submittedName>
</protein>
<proteinExistence type="predicted"/>
<dbReference type="InterPro" id="IPR001647">
    <property type="entry name" value="HTH_TetR"/>
</dbReference>
<feature type="region of interest" description="Disordered" evidence="5">
    <location>
        <begin position="1"/>
        <end position="22"/>
    </location>
</feature>
<feature type="region of interest" description="Disordered" evidence="5">
    <location>
        <begin position="33"/>
        <end position="52"/>
    </location>
</feature>
<dbReference type="PROSITE" id="PS50977">
    <property type="entry name" value="HTH_TETR_2"/>
    <property type="match status" value="1"/>
</dbReference>
<dbReference type="Proteomes" id="UP000885792">
    <property type="component" value="Unassembled WGS sequence"/>
</dbReference>
<evidence type="ECO:0000256" key="5">
    <source>
        <dbReference type="SAM" id="MobiDB-lite"/>
    </source>
</evidence>
<sequence>MFSGGRAPEGYKGSGGGWSSLQHTAGEEQDHIGLFQKPSEGAGDRRVRSGEQTRRRILETAKKLFVERGYFNTSVKDIAREAGVSPATLYHYFSGKEEIAGEICREIVTTIRKSIERAIEEGQSAEERIKRIMLELVSLAWEDMYAVKFAVHTRHTLNLSLCSEEPYKLLRSFLSEEKKRGNIKDLSEDLCAVCITGAPVGLARLKREGTIKGELTPYVEELTRCMWRSLRP</sequence>
<dbReference type="FunFam" id="1.10.10.60:FF:000141">
    <property type="entry name" value="TetR family transcriptional regulator"/>
    <property type="match status" value="1"/>
</dbReference>
<evidence type="ECO:0000256" key="2">
    <source>
        <dbReference type="ARBA" id="ARBA00023125"/>
    </source>
</evidence>
<dbReference type="GO" id="GO:0003677">
    <property type="term" value="F:DNA binding"/>
    <property type="evidence" value="ECO:0007669"/>
    <property type="project" value="UniProtKB-UniRule"/>
</dbReference>
<feature type="DNA-binding region" description="H-T-H motif" evidence="4">
    <location>
        <begin position="74"/>
        <end position="93"/>
    </location>
</feature>
<keyword evidence="2 4" id="KW-0238">DNA-binding</keyword>
<comment type="caution">
    <text evidence="7">The sequence shown here is derived from an EMBL/GenBank/DDBJ whole genome shotgun (WGS) entry which is preliminary data.</text>
</comment>